<keyword evidence="1" id="KW-0812">Transmembrane</keyword>
<dbReference type="AlphaFoldDB" id="A0A378KWC4"/>
<dbReference type="CDD" id="cd21821">
    <property type="entry name" value="MavE"/>
    <property type="match status" value="1"/>
</dbReference>
<dbReference type="Proteomes" id="UP000254230">
    <property type="component" value="Unassembled WGS sequence"/>
</dbReference>
<evidence type="ECO:0000313" key="4">
    <source>
        <dbReference type="Proteomes" id="UP000054639"/>
    </source>
</evidence>
<name>A0A378KWC4_9GAMM</name>
<organism evidence="3 5">
    <name type="scientific">Legionella quateirensis</name>
    <dbReference type="NCBI Taxonomy" id="45072"/>
    <lineage>
        <taxon>Bacteria</taxon>
        <taxon>Pseudomonadati</taxon>
        <taxon>Pseudomonadota</taxon>
        <taxon>Gammaproteobacteria</taxon>
        <taxon>Legionellales</taxon>
        <taxon>Legionellaceae</taxon>
        <taxon>Legionella</taxon>
    </lineage>
</organism>
<reference evidence="3 5" key="2">
    <citation type="submission" date="2018-06" db="EMBL/GenBank/DDBJ databases">
        <authorList>
            <consortium name="Pathogen Informatics"/>
            <person name="Doyle S."/>
        </authorList>
    </citation>
    <scope>NUCLEOTIDE SEQUENCE [LARGE SCALE GENOMIC DNA]</scope>
    <source>
        <strain evidence="3 5">NCTC12376</strain>
    </source>
</reference>
<dbReference type="STRING" id="45072.Lqua_2497"/>
<proteinExistence type="predicted"/>
<dbReference type="RefSeq" id="WP_058474636.1">
    <property type="nucleotide sequence ID" value="NZ_CAAAIL010000001.1"/>
</dbReference>
<evidence type="ECO:0000313" key="5">
    <source>
        <dbReference type="Proteomes" id="UP000254230"/>
    </source>
</evidence>
<evidence type="ECO:0000256" key="1">
    <source>
        <dbReference type="SAM" id="Phobius"/>
    </source>
</evidence>
<evidence type="ECO:0000313" key="3">
    <source>
        <dbReference type="EMBL" id="STY18833.1"/>
    </source>
</evidence>
<dbReference type="Proteomes" id="UP000054639">
    <property type="component" value="Unassembled WGS sequence"/>
</dbReference>
<feature type="transmembrane region" description="Helical" evidence="1">
    <location>
        <begin position="145"/>
        <end position="166"/>
    </location>
</feature>
<dbReference type="OrthoDB" id="5653982at2"/>
<dbReference type="EMBL" id="LNYR01000034">
    <property type="protein sequence ID" value="KTD46394.1"/>
    <property type="molecule type" value="Genomic_DNA"/>
</dbReference>
<protein>
    <submittedName>
        <fullName evidence="3">Uncharacterized protein</fullName>
    </submittedName>
</protein>
<keyword evidence="1" id="KW-0472">Membrane</keyword>
<gene>
    <name evidence="2" type="ORF">Lqua_2497</name>
    <name evidence="3" type="ORF">NCTC12376_02657</name>
</gene>
<dbReference type="EMBL" id="UGOW01000001">
    <property type="protein sequence ID" value="STY18833.1"/>
    <property type="molecule type" value="Genomic_DNA"/>
</dbReference>
<evidence type="ECO:0000313" key="2">
    <source>
        <dbReference type="EMBL" id="KTD46394.1"/>
    </source>
</evidence>
<keyword evidence="1" id="KW-1133">Transmembrane helix</keyword>
<sequence length="168" mass="18915">MTQFEKEYVLVCLDSFMEILSDSEQLDLAITDFAGQQSEQSRYYSNSSIPDSDLWTDTDKLKFSAAFFEATARANCRFLTAPELSMQVTLAQRFWQDHYKPLLSSNTSAEDRITAVIQKCNVIKAEVSREVPSDAPQNFVQENHYTFFTALTAIGVVTAIGASIIFKP</sequence>
<accession>A0A378KWC4</accession>
<keyword evidence="4" id="KW-1185">Reference proteome</keyword>
<reference evidence="2 4" key="1">
    <citation type="submission" date="2015-11" db="EMBL/GenBank/DDBJ databases">
        <title>Genomic analysis of 38 Legionella species identifies large and diverse effector repertoires.</title>
        <authorList>
            <person name="Burstein D."/>
            <person name="Amaro F."/>
            <person name="Zusman T."/>
            <person name="Lifshitz Z."/>
            <person name="Cohen O."/>
            <person name="Gilbert J.A."/>
            <person name="Pupko T."/>
            <person name="Shuman H.A."/>
            <person name="Segal G."/>
        </authorList>
    </citation>
    <scope>NUCLEOTIDE SEQUENCE [LARGE SCALE GENOMIC DNA]</scope>
    <source>
        <strain evidence="2 4">ATCC 49507</strain>
    </source>
</reference>